<dbReference type="Proteomes" id="UP000825729">
    <property type="component" value="Unassembled WGS sequence"/>
</dbReference>
<organism evidence="3 4">
    <name type="scientific">Aristolochia fimbriata</name>
    <name type="common">White veined hardy Dutchman's pipe vine</name>
    <dbReference type="NCBI Taxonomy" id="158543"/>
    <lineage>
        <taxon>Eukaryota</taxon>
        <taxon>Viridiplantae</taxon>
        <taxon>Streptophyta</taxon>
        <taxon>Embryophyta</taxon>
        <taxon>Tracheophyta</taxon>
        <taxon>Spermatophyta</taxon>
        <taxon>Magnoliopsida</taxon>
        <taxon>Magnoliidae</taxon>
        <taxon>Piperales</taxon>
        <taxon>Aristolochiaceae</taxon>
        <taxon>Aristolochia</taxon>
    </lineage>
</organism>
<keyword evidence="4" id="KW-1185">Reference proteome</keyword>
<dbReference type="PANTHER" id="PTHR31807">
    <property type="entry name" value="AUGMIN FAMILY MEMBER"/>
    <property type="match status" value="1"/>
</dbReference>
<evidence type="ECO:0000256" key="2">
    <source>
        <dbReference type="SAM" id="MobiDB-lite"/>
    </source>
</evidence>
<gene>
    <name evidence="3" type="ORF">H6P81_008871</name>
</gene>
<protein>
    <submittedName>
        <fullName evidence="3">Uncharacterized protein</fullName>
    </submittedName>
</protein>
<feature type="region of interest" description="Disordered" evidence="2">
    <location>
        <begin position="198"/>
        <end position="234"/>
    </location>
</feature>
<evidence type="ECO:0000313" key="4">
    <source>
        <dbReference type="Proteomes" id="UP000825729"/>
    </source>
</evidence>
<feature type="region of interest" description="Disordered" evidence="2">
    <location>
        <begin position="130"/>
        <end position="171"/>
    </location>
</feature>
<dbReference type="GO" id="GO:0005880">
    <property type="term" value="C:nuclear microtubule"/>
    <property type="evidence" value="ECO:0007669"/>
    <property type="project" value="TreeGrafter"/>
</dbReference>
<reference evidence="3 4" key="1">
    <citation type="submission" date="2021-07" db="EMBL/GenBank/DDBJ databases">
        <title>The Aristolochia fimbriata genome: insights into angiosperm evolution, floral development and chemical biosynthesis.</title>
        <authorList>
            <person name="Jiao Y."/>
        </authorList>
    </citation>
    <scope>NUCLEOTIDE SEQUENCE [LARGE SCALE GENOMIC DNA]</scope>
    <source>
        <strain evidence="3">IBCAS-2021</strain>
        <tissue evidence="3">Leaf</tissue>
    </source>
</reference>
<feature type="compositionally biased region" description="Polar residues" evidence="2">
    <location>
        <begin position="162"/>
        <end position="171"/>
    </location>
</feature>
<feature type="compositionally biased region" description="Basic and acidic residues" evidence="2">
    <location>
        <begin position="90"/>
        <end position="99"/>
    </location>
</feature>
<feature type="region of interest" description="Disordered" evidence="2">
    <location>
        <begin position="1"/>
        <end position="56"/>
    </location>
</feature>
<dbReference type="GO" id="GO:0008017">
    <property type="term" value="F:microtubule binding"/>
    <property type="evidence" value="ECO:0007669"/>
    <property type="project" value="TreeGrafter"/>
</dbReference>
<dbReference type="AlphaFoldDB" id="A0AAV7EMJ3"/>
<dbReference type="GO" id="GO:0051225">
    <property type="term" value="P:spindle assembly"/>
    <property type="evidence" value="ECO:0007669"/>
    <property type="project" value="TreeGrafter"/>
</dbReference>
<proteinExistence type="inferred from homology"/>
<feature type="compositionally biased region" description="Polar residues" evidence="2">
    <location>
        <begin position="198"/>
        <end position="209"/>
    </location>
</feature>
<dbReference type="Pfam" id="PF04484">
    <property type="entry name" value="QWRF"/>
    <property type="match status" value="1"/>
</dbReference>
<feature type="region of interest" description="Disordered" evidence="2">
    <location>
        <begin position="90"/>
        <end position="113"/>
    </location>
</feature>
<name>A0AAV7EMJ3_ARIFI</name>
<comment type="similarity">
    <text evidence="1">Belongs to the QWRF family.</text>
</comment>
<accession>A0AAV7EMJ3</accession>
<evidence type="ECO:0000313" key="3">
    <source>
        <dbReference type="EMBL" id="KAG9448906.1"/>
    </source>
</evidence>
<dbReference type="InterPro" id="IPR007573">
    <property type="entry name" value="QWRF"/>
</dbReference>
<sequence>MDVSHESSRPAWGNESGFPPPDPAVKKPATVRRPKVRQVSSRFMSPVVSSSPHSGDLHLVSAKPYGETQRSVSAQRRILVAAEDHHLPFADHNRPETVRSSDTPFPAGTQGKCALPGQRKRAVKLFKENGEQSLESSRPPENAHSGRIVSSRLPARVRSRTDTPFATPRSNIVSLNHSRTLSHAANSEAAKLLQSNLSTVKRNGVQDSGSCMRRKLPEPSDDENGSEESSSADNFTMSDFSEAETCSISSQPGICDSPPLPPHSTKIRSIPEIRSSMPERDMLPTVSARFLAAERNVAGDLCRMSSSPCYRSLNSALSNCQQSFNPAKTISGTAGLSRPNLGSSICLPPPHPSQLKLGVDAKKGKPGRNNTEDVHQLKVLSNRYLQWRFANAKAEAVLKNQTAVAEKILHTAVSKISEMRDSVSKKQVELRRLKLMQNLSTILEPQMSYLEEWESLEEDYIGALSGTVKGLQDASIRLPSVGNVKVDLRDLGEALSSAACAMEAICPGVESFQPKADTVCGLVSELAGVVSRERALIEECSHLLSKAHQLQVEESSLRVEVIHLKEASTVS</sequence>
<dbReference type="EMBL" id="JAINDJ010000004">
    <property type="protein sequence ID" value="KAG9448906.1"/>
    <property type="molecule type" value="Genomic_DNA"/>
</dbReference>
<dbReference type="PANTHER" id="PTHR31807:SF6">
    <property type="entry name" value="PROTEIN ENDOSPERM DEFECTIVE 1-RELATED"/>
    <property type="match status" value="1"/>
</dbReference>
<dbReference type="GO" id="GO:0005737">
    <property type="term" value="C:cytoplasm"/>
    <property type="evidence" value="ECO:0007669"/>
    <property type="project" value="TreeGrafter"/>
</dbReference>
<comment type="caution">
    <text evidence="3">The sequence shown here is derived from an EMBL/GenBank/DDBJ whole genome shotgun (WGS) entry which is preliminary data.</text>
</comment>
<evidence type="ECO:0000256" key="1">
    <source>
        <dbReference type="ARBA" id="ARBA00010016"/>
    </source>
</evidence>
<feature type="compositionally biased region" description="Low complexity" evidence="2">
    <location>
        <begin position="39"/>
        <end position="51"/>
    </location>
</feature>